<protein>
    <submittedName>
        <fullName evidence="3">DUF4174 domain-containing protein</fullName>
    </submittedName>
</protein>
<dbReference type="Pfam" id="PF13778">
    <property type="entry name" value="DUF4174"/>
    <property type="match status" value="1"/>
</dbReference>
<dbReference type="InterPro" id="IPR025232">
    <property type="entry name" value="DUF4174"/>
</dbReference>
<evidence type="ECO:0000256" key="1">
    <source>
        <dbReference type="ARBA" id="ARBA00022729"/>
    </source>
</evidence>
<keyword evidence="4" id="KW-1185">Reference proteome</keyword>
<reference evidence="3 4" key="1">
    <citation type="submission" date="2024-02" db="EMBL/GenBank/DDBJ databases">
        <title>Bacteria isolated from the canopy kelp, Nereocystis luetkeana.</title>
        <authorList>
            <person name="Pfister C.A."/>
            <person name="Younker I.T."/>
            <person name="Light S.H."/>
        </authorList>
    </citation>
    <scope>NUCLEOTIDE SEQUENCE [LARGE SCALE GENOMIC DNA]</scope>
    <source>
        <strain evidence="3 4">TI.2.07</strain>
    </source>
</reference>
<dbReference type="EMBL" id="JBAKBA010000017">
    <property type="protein sequence ID" value="MEL0659257.1"/>
    <property type="molecule type" value="Genomic_DNA"/>
</dbReference>
<name>A0ABU9HC93_9GAMM</name>
<keyword evidence="1" id="KW-0732">Signal</keyword>
<dbReference type="Proteomes" id="UP001366060">
    <property type="component" value="Unassembled WGS sequence"/>
</dbReference>
<accession>A0ABU9HC93</accession>
<evidence type="ECO:0000313" key="4">
    <source>
        <dbReference type="Proteomes" id="UP001366060"/>
    </source>
</evidence>
<comment type="caution">
    <text evidence="3">The sequence shown here is derived from an EMBL/GenBank/DDBJ whole genome shotgun (WGS) entry which is preliminary data.</text>
</comment>
<sequence>MLKTEARPVKYVMLIMSFLLSTVVYSGQDELQNINQLRWENRIILIYSTGKDNDIVNIRLFTKYEEKINERDLVWFIIKESEVITNYSNTLSNEFLSNTKNRFPIEGDKALLIGKDGHIKAKGAELNLNFIFREVDSMPMRQQEIKNSVQ</sequence>
<proteinExistence type="predicted"/>
<evidence type="ECO:0000259" key="2">
    <source>
        <dbReference type="Pfam" id="PF13778"/>
    </source>
</evidence>
<evidence type="ECO:0000313" key="3">
    <source>
        <dbReference type="EMBL" id="MEL0659257.1"/>
    </source>
</evidence>
<feature type="domain" description="DUF4174" evidence="2">
    <location>
        <begin position="34"/>
        <end position="144"/>
    </location>
</feature>
<gene>
    <name evidence="3" type="ORF">V6255_08900</name>
</gene>
<organism evidence="3 4">
    <name type="scientific">Psychromonas arctica</name>
    <dbReference type="NCBI Taxonomy" id="168275"/>
    <lineage>
        <taxon>Bacteria</taxon>
        <taxon>Pseudomonadati</taxon>
        <taxon>Pseudomonadota</taxon>
        <taxon>Gammaproteobacteria</taxon>
        <taxon>Alteromonadales</taxon>
        <taxon>Psychromonadaceae</taxon>
        <taxon>Psychromonas</taxon>
    </lineage>
</organism>
<dbReference type="RefSeq" id="WP_341627825.1">
    <property type="nucleotide sequence ID" value="NZ_JBAKBA010000017.1"/>
</dbReference>